<dbReference type="Pfam" id="PF12937">
    <property type="entry name" value="F-box-like"/>
    <property type="match status" value="1"/>
</dbReference>
<dbReference type="GO" id="GO:0031593">
    <property type="term" value="F:polyubiquitin modification-dependent protein binding"/>
    <property type="evidence" value="ECO:0007669"/>
    <property type="project" value="TreeGrafter"/>
</dbReference>
<dbReference type="GO" id="GO:0043161">
    <property type="term" value="P:proteasome-mediated ubiquitin-dependent protein catabolic process"/>
    <property type="evidence" value="ECO:0007669"/>
    <property type="project" value="TreeGrafter"/>
</dbReference>
<evidence type="ECO:0000256" key="1">
    <source>
        <dbReference type="SAM" id="Coils"/>
    </source>
</evidence>
<dbReference type="Proteomes" id="UP000504638">
    <property type="component" value="Unplaced"/>
</dbReference>
<dbReference type="PROSITE" id="PS50181">
    <property type="entry name" value="FBOX"/>
    <property type="match status" value="1"/>
</dbReference>
<dbReference type="EMBL" id="ML975149">
    <property type="protein sequence ID" value="KAF1817448.1"/>
    <property type="molecule type" value="Genomic_DNA"/>
</dbReference>
<name>A0A6G1GH98_9PEZI</name>
<dbReference type="SUPFAM" id="SSF50978">
    <property type="entry name" value="WD40 repeat-like"/>
    <property type="match status" value="1"/>
</dbReference>
<feature type="compositionally biased region" description="Low complexity" evidence="2">
    <location>
        <begin position="1004"/>
        <end position="1016"/>
    </location>
</feature>
<dbReference type="OrthoDB" id="2095648at2759"/>
<dbReference type="InterPro" id="IPR036322">
    <property type="entry name" value="WD40_repeat_dom_sf"/>
</dbReference>
<feature type="region of interest" description="Disordered" evidence="2">
    <location>
        <begin position="912"/>
        <end position="938"/>
    </location>
</feature>
<accession>A0A6G1GH98</accession>
<reference evidence="4 6" key="1">
    <citation type="submission" date="2020-01" db="EMBL/GenBank/DDBJ databases">
        <authorList>
            <consortium name="DOE Joint Genome Institute"/>
            <person name="Haridas S."/>
            <person name="Albert R."/>
            <person name="Binder M."/>
            <person name="Bloem J."/>
            <person name="Labutti K."/>
            <person name="Salamov A."/>
            <person name="Andreopoulos B."/>
            <person name="Baker S.E."/>
            <person name="Barry K."/>
            <person name="Bills G."/>
            <person name="Bluhm B.H."/>
            <person name="Cannon C."/>
            <person name="Castanera R."/>
            <person name="Culley D.E."/>
            <person name="Daum C."/>
            <person name="Ezra D."/>
            <person name="Gonzalez J.B."/>
            <person name="Henrissat B."/>
            <person name="Kuo A."/>
            <person name="Liang C."/>
            <person name="Lipzen A."/>
            <person name="Lutzoni F."/>
            <person name="Magnuson J."/>
            <person name="Mondo S."/>
            <person name="Nolan M."/>
            <person name="Ohm R."/>
            <person name="Pangilinan J."/>
            <person name="Park H.-J."/>
            <person name="Ramirez L."/>
            <person name="Alfaro M."/>
            <person name="Sun H."/>
            <person name="Tritt A."/>
            <person name="Yoshinaga Y."/>
            <person name="Zwiers L.-H."/>
            <person name="Turgeon B.G."/>
            <person name="Goodwin S.B."/>
            <person name="Spatafora J.W."/>
            <person name="Crous P.W."/>
            <person name="Grigoriev I.V."/>
        </authorList>
    </citation>
    <scope>NUCLEOTIDE SEQUENCE</scope>
    <source>
        <strain evidence="4 6">CBS 781.70</strain>
    </source>
</reference>
<dbReference type="PANTHER" id="PTHR10223:SF2">
    <property type="entry name" value="F-BOX AND WD DOMAIN PROTEIN (AFU_ORTHOLOGUE AFUA_6G11400)"/>
    <property type="match status" value="1"/>
</dbReference>
<dbReference type="RefSeq" id="XP_033539079.1">
    <property type="nucleotide sequence ID" value="XM_033675852.1"/>
</dbReference>
<evidence type="ECO:0000256" key="2">
    <source>
        <dbReference type="SAM" id="MobiDB-lite"/>
    </source>
</evidence>
<dbReference type="InterPro" id="IPR001810">
    <property type="entry name" value="F-box_dom"/>
</dbReference>
<feature type="compositionally biased region" description="Acidic residues" evidence="2">
    <location>
        <begin position="1029"/>
        <end position="1038"/>
    </location>
</feature>
<dbReference type="AlphaFoldDB" id="A0A6G1GH98"/>
<gene>
    <name evidence="4 6" type="ORF">P152DRAFT_386778</name>
</gene>
<feature type="coiled-coil region" evidence="1">
    <location>
        <begin position="942"/>
        <end position="969"/>
    </location>
</feature>
<feature type="compositionally biased region" description="Polar residues" evidence="2">
    <location>
        <begin position="68"/>
        <end position="84"/>
    </location>
</feature>
<dbReference type="InterPro" id="IPR015943">
    <property type="entry name" value="WD40/YVTN_repeat-like_dom_sf"/>
</dbReference>
<dbReference type="Gene3D" id="2.130.10.10">
    <property type="entry name" value="YVTN repeat-like/Quinoprotein amine dehydrogenase"/>
    <property type="match status" value="1"/>
</dbReference>
<feature type="compositionally biased region" description="Basic and acidic residues" evidence="2">
    <location>
        <begin position="921"/>
        <end position="931"/>
    </location>
</feature>
<feature type="compositionally biased region" description="Basic and acidic residues" evidence="2">
    <location>
        <begin position="43"/>
        <end position="55"/>
    </location>
</feature>
<dbReference type="InterPro" id="IPR036047">
    <property type="entry name" value="F-box-like_dom_sf"/>
</dbReference>
<feature type="region of interest" description="Disordered" evidence="2">
    <location>
        <begin position="728"/>
        <end position="759"/>
    </location>
</feature>
<dbReference type="GO" id="GO:0005829">
    <property type="term" value="C:cytosol"/>
    <property type="evidence" value="ECO:0007669"/>
    <property type="project" value="TreeGrafter"/>
</dbReference>
<dbReference type="Gene3D" id="1.20.1280.50">
    <property type="match status" value="1"/>
</dbReference>
<organism evidence="4">
    <name type="scientific">Eremomyces bilateralis CBS 781.70</name>
    <dbReference type="NCBI Taxonomy" id="1392243"/>
    <lineage>
        <taxon>Eukaryota</taxon>
        <taxon>Fungi</taxon>
        <taxon>Dikarya</taxon>
        <taxon>Ascomycota</taxon>
        <taxon>Pezizomycotina</taxon>
        <taxon>Dothideomycetes</taxon>
        <taxon>Dothideomycetes incertae sedis</taxon>
        <taxon>Eremomycetales</taxon>
        <taxon>Eremomycetaceae</taxon>
        <taxon>Eremomyces</taxon>
    </lineage>
</organism>
<reference evidence="6" key="3">
    <citation type="submission" date="2025-04" db="UniProtKB">
        <authorList>
            <consortium name="RefSeq"/>
        </authorList>
    </citation>
    <scope>IDENTIFICATION</scope>
    <source>
        <strain evidence="6">CBS 781.70</strain>
    </source>
</reference>
<feature type="compositionally biased region" description="Low complexity" evidence="2">
    <location>
        <begin position="741"/>
        <end position="751"/>
    </location>
</feature>
<sequence length="1137" mass="125474">MQSESTEIFQKASSNSSHVESSNTSTQHGSPDSSIPAPPGFPREPRDGDGQHSRPELPSVGGRIAVDGTQTETRPVVDSFSSTLTETASPGRHIVTYENALVLSGDERWEGPDFQVISNGSASAQGSLTDSLPNEILIHAFSHLSAPDLNTCALVCQRFHSLLNSPYVWKAAFIRYFPGNLPKDRRKSDSGIDGVAPVFTRLSNRSTWRKEYILRTQLLRAIARGKPLSVEANTRDRTNQSPIPSTRQYQNPLVTYDSELLFNIDRIDGTFGTGLDMGRCKFIHGQSLTGLSSRSDPASRKLDGWGNRWAVSAQFSQLHSGEAEYGLGSGSMVGCPNVMDISQHYGVIHGVGSPRGFTEFYSTHNREVRRISSEMPIVGVLDEGVPQVEDLGANCAVWITKSRNIPFLSNGLAGMLVGSASGIVSMYTVGGPDATREARLQRGDLTARWVLSPGVPIIAFAVDEEYSLRRLNQNRVWAVALNALGEVFYLSKFPVSPDAASWRDANEVRREALAWKVGRSIYWNLVEASRRRARPDPYHDAETDGSYTPRSSWIGMCLDGQQLAAETREIESFLRLKPMEFRNRCVGWEMRRKMEVDFAGDDGRMAGESVVVFMNPETDGLPDITRYCRTRILVGSLDMEKTVVPHSAMDQETQNGDHRSVFGNRVVSKSKSPAPGEDPMPDGILSSNVASNQCSEEWRLSKLTFGLLRNVSITVTALDMSNPALTTASEDMSVSRDDNSDPPSSSGSSISERTAFDNGINVPGKNSRFVGVGTTNGVVFLWNIRASPSPSMELVNNIEPVCVIRTESPSITSLAMTALCVVHGGEDGVVQIWDPLGSSTSAVRTLNSRFTARYHRQRYRRLTFPIPDQFSNSTGATAILLDPNPTVLRGIVALGTDLRFWSFSSDIANDHKRSKRRLRRGDRGINDHGDRFAPSARGSSFQKYLAHEVRELEREREERRKERERLSGRFGVGLLDNEEEALAYAAMLSEQSLQEDIDRRESESSAYASDSSVPVSQTAGASSPSWVVEGDDEFEAQMEEAMRLSQETDQSISESIDQASSSRPQAYDIPIRYAKSRSPSRRHADIGRSPSLEADIEFAKQLSLAEEESRREADLREDEEEDFPALDPRGGKGKLRA</sequence>
<protein>
    <recommendedName>
        <fullName evidence="3">F-box domain-containing protein</fullName>
    </recommendedName>
</protein>
<dbReference type="GO" id="GO:0008540">
    <property type="term" value="C:proteasome regulatory particle, base subcomplex"/>
    <property type="evidence" value="ECO:0007669"/>
    <property type="project" value="TreeGrafter"/>
</dbReference>
<feature type="region of interest" description="Disordered" evidence="2">
    <location>
        <begin position="994"/>
        <end position="1137"/>
    </location>
</feature>
<dbReference type="SMART" id="SM00256">
    <property type="entry name" value="FBOX"/>
    <property type="match status" value="1"/>
</dbReference>
<feature type="compositionally biased region" description="Low complexity" evidence="2">
    <location>
        <begin position="13"/>
        <end position="26"/>
    </location>
</feature>
<dbReference type="PANTHER" id="PTHR10223">
    <property type="entry name" value="26S PROTEASOME NON-ATPASE REGULATORY SUBUNIT 4"/>
    <property type="match status" value="1"/>
</dbReference>
<evidence type="ECO:0000259" key="3">
    <source>
        <dbReference type="PROSITE" id="PS50181"/>
    </source>
</evidence>
<proteinExistence type="predicted"/>
<keyword evidence="1" id="KW-0175">Coiled coil</keyword>
<dbReference type="SUPFAM" id="SSF81383">
    <property type="entry name" value="F-box domain"/>
    <property type="match status" value="1"/>
</dbReference>
<evidence type="ECO:0000313" key="4">
    <source>
        <dbReference type="EMBL" id="KAF1817448.1"/>
    </source>
</evidence>
<evidence type="ECO:0000313" key="5">
    <source>
        <dbReference type="Proteomes" id="UP000504638"/>
    </source>
</evidence>
<dbReference type="InterPro" id="IPR027040">
    <property type="entry name" value="PSMD4"/>
</dbReference>
<feature type="compositionally biased region" description="Low complexity" evidence="2">
    <location>
        <begin position="1049"/>
        <end position="1062"/>
    </location>
</feature>
<keyword evidence="5" id="KW-1185">Reference proteome</keyword>
<feature type="compositionally biased region" description="Acidic residues" evidence="2">
    <location>
        <begin position="1115"/>
        <end position="1124"/>
    </location>
</feature>
<dbReference type="GeneID" id="54416422"/>
<feature type="region of interest" description="Disordered" evidence="2">
    <location>
        <begin position="648"/>
        <end position="683"/>
    </location>
</feature>
<feature type="region of interest" description="Disordered" evidence="2">
    <location>
        <begin position="1"/>
        <end position="84"/>
    </location>
</feature>
<dbReference type="GO" id="GO:0005634">
    <property type="term" value="C:nucleus"/>
    <property type="evidence" value="ECO:0007669"/>
    <property type="project" value="TreeGrafter"/>
</dbReference>
<feature type="compositionally biased region" description="Polar residues" evidence="2">
    <location>
        <begin position="1"/>
        <end position="12"/>
    </location>
</feature>
<evidence type="ECO:0000313" key="6">
    <source>
        <dbReference type="RefSeq" id="XP_033539079.1"/>
    </source>
</evidence>
<reference evidence="6" key="2">
    <citation type="submission" date="2020-04" db="EMBL/GenBank/DDBJ databases">
        <authorList>
            <consortium name="NCBI Genome Project"/>
        </authorList>
    </citation>
    <scope>NUCLEOTIDE SEQUENCE</scope>
    <source>
        <strain evidence="6">CBS 781.70</strain>
    </source>
</reference>
<feature type="domain" description="F-box" evidence="3">
    <location>
        <begin position="126"/>
        <end position="172"/>
    </location>
</feature>